<dbReference type="RefSeq" id="WP_238602595.1">
    <property type="nucleotide sequence ID" value="NZ_NIDE01000004.1"/>
</dbReference>
<dbReference type="Pfam" id="PF00534">
    <property type="entry name" value="Glycos_transf_1"/>
    <property type="match status" value="1"/>
</dbReference>
<evidence type="ECO:0000313" key="4">
    <source>
        <dbReference type="Proteomes" id="UP000214646"/>
    </source>
</evidence>
<dbReference type="PANTHER" id="PTHR12526:SF634">
    <property type="entry name" value="BLL3361 PROTEIN"/>
    <property type="match status" value="1"/>
</dbReference>
<dbReference type="Gene3D" id="3.40.50.2000">
    <property type="entry name" value="Glycogen Phosphorylase B"/>
    <property type="match status" value="2"/>
</dbReference>
<gene>
    <name evidence="3" type="ORF">FRUB_03153</name>
</gene>
<accession>A0A225DV68</accession>
<evidence type="ECO:0000313" key="3">
    <source>
        <dbReference type="EMBL" id="OWK43554.1"/>
    </source>
</evidence>
<dbReference type="Pfam" id="PF13439">
    <property type="entry name" value="Glyco_transf_4"/>
    <property type="match status" value="1"/>
</dbReference>
<keyword evidence="4" id="KW-1185">Reference proteome</keyword>
<feature type="domain" description="Glycosyl transferase family 1" evidence="1">
    <location>
        <begin position="197"/>
        <end position="364"/>
    </location>
</feature>
<protein>
    <submittedName>
        <fullName evidence="3">Putative glycosyl transferase</fullName>
    </submittedName>
</protein>
<reference evidence="4" key="1">
    <citation type="submission" date="2017-06" db="EMBL/GenBank/DDBJ databases">
        <title>Genome analysis of Fimbriiglobus ruber SP5, the first member of the order Planctomycetales with confirmed chitinolytic capability.</title>
        <authorList>
            <person name="Ravin N.V."/>
            <person name="Rakitin A.L."/>
            <person name="Ivanova A.A."/>
            <person name="Beletsky A.V."/>
            <person name="Kulichevskaya I.S."/>
            <person name="Mardanov A.V."/>
            <person name="Dedysh S.N."/>
        </authorList>
    </citation>
    <scope>NUCLEOTIDE SEQUENCE [LARGE SCALE GENOMIC DNA]</scope>
    <source>
        <strain evidence="4">SP5</strain>
    </source>
</reference>
<dbReference type="AlphaFoldDB" id="A0A225DV68"/>
<comment type="caution">
    <text evidence="3">The sequence shown here is derived from an EMBL/GenBank/DDBJ whole genome shotgun (WGS) entry which is preliminary data.</text>
</comment>
<name>A0A225DV68_9BACT</name>
<sequence length="388" mass="42190">MSQPALASHPDHTGDVAPIRVGFVVHVMQVAGAEVLIRETIRRLGPAIVPTVFCLDKVGQIGEELVAQGVDLVCLNRRPGWDFSVSRKLAAAANGRRIEVFHAHQYTPFFYTALAKYLVRPAPKVILTEHGRHYPDLVSPPRRAVNRIVLDRLADAVNACCAFSGRALCRVDGFAGSRIEVIENGIEVDRYGPADDRAALRRKLGLAPERRVIVHVARHHPVKDQATLIRGFALAAPALPDVDLVMVGDGPLREQLTGLADSLGVKARIRFVGIQANVPDWLRAADVFALTSVSEAASLTLLEAMATGLPVVVTDVGGNPEIVRHEREGLLFPRGDAGGCAAAFRRLFEEPGLASSLGQAARERAHAKYRLEQTIGAYYRLYQRLAGR</sequence>
<dbReference type="GO" id="GO:0016757">
    <property type="term" value="F:glycosyltransferase activity"/>
    <property type="evidence" value="ECO:0007669"/>
    <property type="project" value="InterPro"/>
</dbReference>
<organism evidence="3 4">
    <name type="scientific">Fimbriiglobus ruber</name>
    <dbReference type="NCBI Taxonomy" id="1908690"/>
    <lineage>
        <taxon>Bacteria</taxon>
        <taxon>Pseudomonadati</taxon>
        <taxon>Planctomycetota</taxon>
        <taxon>Planctomycetia</taxon>
        <taxon>Gemmatales</taxon>
        <taxon>Gemmataceae</taxon>
        <taxon>Fimbriiglobus</taxon>
    </lineage>
</organism>
<dbReference type="InterPro" id="IPR028098">
    <property type="entry name" value="Glyco_trans_4-like_N"/>
</dbReference>
<dbReference type="InterPro" id="IPR001296">
    <property type="entry name" value="Glyco_trans_1"/>
</dbReference>
<dbReference type="SUPFAM" id="SSF53756">
    <property type="entry name" value="UDP-Glycosyltransferase/glycogen phosphorylase"/>
    <property type="match status" value="1"/>
</dbReference>
<proteinExistence type="predicted"/>
<feature type="domain" description="Glycosyltransferase subfamily 4-like N-terminal" evidence="2">
    <location>
        <begin position="31"/>
        <end position="190"/>
    </location>
</feature>
<keyword evidence="3" id="KW-0808">Transferase</keyword>
<evidence type="ECO:0000259" key="2">
    <source>
        <dbReference type="Pfam" id="PF13439"/>
    </source>
</evidence>
<dbReference type="PANTHER" id="PTHR12526">
    <property type="entry name" value="GLYCOSYLTRANSFERASE"/>
    <property type="match status" value="1"/>
</dbReference>
<dbReference type="EMBL" id="NIDE01000004">
    <property type="protein sequence ID" value="OWK43554.1"/>
    <property type="molecule type" value="Genomic_DNA"/>
</dbReference>
<dbReference type="Proteomes" id="UP000214646">
    <property type="component" value="Unassembled WGS sequence"/>
</dbReference>
<evidence type="ECO:0000259" key="1">
    <source>
        <dbReference type="Pfam" id="PF00534"/>
    </source>
</evidence>